<dbReference type="EMBL" id="QJJK01000002">
    <property type="protein sequence ID" value="PXW63396.1"/>
    <property type="molecule type" value="Genomic_DNA"/>
</dbReference>
<keyword evidence="2" id="KW-1185">Reference proteome</keyword>
<dbReference type="InterPro" id="IPR006311">
    <property type="entry name" value="TAT_signal"/>
</dbReference>
<dbReference type="RefSeq" id="WP_110373539.1">
    <property type="nucleotide sequence ID" value="NZ_CAKNFM010000002.1"/>
</dbReference>
<dbReference type="PROSITE" id="PS51318">
    <property type="entry name" value="TAT"/>
    <property type="match status" value="1"/>
</dbReference>
<name>A0A2V3UDN8_9HYPH</name>
<evidence type="ECO:0000313" key="1">
    <source>
        <dbReference type="EMBL" id="PXW63396.1"/>
    </source>
</evidence>
<dbReference type="AlphaFoldDB" id="A0A2V3UDN8"/>
<protein>
    <submittedName>
        <fullName evidence="1">ABC-type nitrate/sulfonate/bicarbonate transport system substrate-binding protein</fullName>
    </submittedName>
</protein>
<organism evidence="1 2">
    <name type="scientific">Chelatococcus asaccharovorans</name>
    <dbReference type="NCBI Taxonomy" id="28210"/>
    <lineage>
        <taxon>Bacteria</taxon>
        <taxon>Pseudomonadati</taxon>
        <taxon>Pseudomonadota</taxon>
        <taxon>Alphaproteobacteria</taxon>
        <taxon>Hyphomicrobiales</taxon>
        <taxon>Chelatococcaceae</taxon>
        <taxon>Chelatococcus</taxon>
    </lineage>
</organism>
<proteinExistence type="predicted"/>
<dbReference type="SUPFAM" id="SSF53850">
    <property type="entry name" value="Periplasmic binding protein-like II"/>
    <property type="match status" value="1"/>
</dbReference>
<dbReference type="Proteomes" id="UP000248021">
    <property type="component" value="Unassembled WGS sequence"/>
</dbReference>
<dbReference type="Pfam" id="PF13379">
    <property type="entry name" value="NMT1_2"/>
    <property type="match status" value="1"/>
</dbReference>
<dbReference type="OrthoDB" id="5348911at2"/>
<accession>A0A2V3UDN8</accession>
<evidence type="ECO:0000313" key="2">
    <source>
        <dbReference type="Proteomes" id="UP000248021"/>
    </source>
</evidence>
<dbReference type="Gene3D" id="3.40.190.10">
    <property type="entry name" value="Periplasmic binding protein-like II"/>
    <property type="match status" value="2"/>
</dbReference>
<reference evidence="1 2" key="1">
    <citation type="submission" date="2018-05" db="EMBL/GenBank/DDBJ databases">
        <title>Genomic Encyclopedia of Type Strains, Phase IV (KMG-IV): sequencing the most valuable type-strain genomes for metagenomic binning, comparative biology and taxonomic classification.</title>
        <authorList>
            <person name="Goeker M."/>
        </authorList>
    </citation>
    <scope>NUCLEOTIDE SEQUENCE [LARGE SCALE GENOMIC DNA]</scope>
    <source>
        <strain evidence="1 2">DSM 6462</strain>
    </source>
</reference>
<gene>
    <name evidence="1" type="ORF">C7450_102312</name>
</gene>
<comment type="caution">
    <text evidence="1">The sequence shown here is derived from an EMBL/GenBank/DDBJ whole genome shotgun (WGS) entry which is preliminary data.</text>
</comment>
<sequence>MASNSVFSRRSVLASAGGLAAASFLPKTVYAQSSMPELTTLRSTSKSWLWAAEDYANAAGFFTEARVKVNSNASNRGTNIAALQGGGVDIVLGDPGEALRARTQNLQIRTFIATVNRYASHILLKKDILAKRGVDEKSPQNKKIEALKGLKLGTTGPGAAPDALFRYLASTVGLDANKDFQLVPIQGGGPAILAALQQGVIEGFCLSSPTADMAVQKQDCGYLFQMALNPPTEMKEVQYIVASSGEATIASKRDALERYARGIALSLRSIKNEPEKFKAWAKDWFEGLEPATFDLAFANNGAIYFDDPTPKRALLDKNIAFINTVNQQMGAAALPSTISFDTVCDPSVADAAMKGL</sequence>
<dbReference type="PANTHER" id="PTHR30024">
    <property type="entry name" value="ALIPHATIC SULFONATES-BINDING PROTEIN-RELATED"/>
    <property type="match status" value="1"/>
</dbReference>